<dbReference type="GO" id="GO:0005524">
    <property type="term" value="F:ATP binding"/>
    <property type="evidence" value="ECO:0007669"/>
    <property type="project" value="UniProtKB-UniRule"/>
</dbReference>
<evidence type="ECO:0000259" key="11">
    <source>
        <dbReference type="Pfam" id="PF02823"/>
    </source>
</evidence>
<evidence type="ECO:0000256" key="8">
    <source>
        <dbReference type="ARBA" id="ARBA00023310"/>
    </source>
</evidence>
<evidence type="ECO:0000256" key="1">
    <source>
        <dbReference type="ARBA" id="ARBA00003543"/>
    </source>
</evidence>
<dbReference type="KEGG" id="mff:MFFC18_43110"/>
<dbReference type="GO" id="GO:0045259">
    <property type="term" value="C:proton-transporting ATP synthase complex"/>
    <property type="evidence" value="ECO:0007669"/>
    <property type="project" value="UniProtKB-KW"/>
</dbReference>
<dbReference type="Pfam" id="PF02823">
    <property type="entry name" value="ATP-synt_DE_N"/>
    <property type="match status" value="1"/>
</dbReference>
<keyword evidence="9" id="KW-0375">Hydrogen ion transport</keyword>
<dbReference type="RefSeq" id="WP_075084027.1">
    <property type="nucleotide sequence ID" value="NZ_CP042912.1"/>
</dbReference>
<dbReference type="InterPro" id="IPR001469">
    <property type="entry name" value="ATP_synth_F1_dsu/esu"/>
</dbReference>
<dbReference type="OrthoDB" id="277064at2"/>
<dbReference type="GO" id="GO:0005886">
    <property type="term" value="C:plasma membrane"/>
    <property type="evidence" value="ECO:0007669"/>
    <property type="project" value="UniProtKB-SubCell"/>
</dbReference>
<keyword evidence="5 9" id="KW-0406">Ion transport</keyword>
<dbReference type="InterPro" id="IPR020546">
    <property type="entry name" value="ATP_synth_F1_dsu/esu_N"/>
</dbReference>
<sequence>MSKLKIVIVTPETTTLDQEADFVVLPMFDGESGVSANHAPMIGRLGPGELRVKDGGTTQSFYVDGGFVQVEDNVVSVLTGSSTPAGDIDVAEAKAALDAANELSSQNVTLADVKQKAVSQARAKIRVAEKA</sequence>
<evidence type="ECO:0000256" key="4">
    <source>
        <dbReference type="ARBA" id="ARBA00022448"/>
    </source>
</evidence>
<keyword evidence="7 9" id="KW-0139">CF(1)</keyword>
<evidence type="ECO:0000256" key="2">
    <source>
        <dbReference type="ARBA" id="ARBA00004184"/>
    </source>
</evidence>
<dbReference type="EMBL" id="CP042912">
    <property type="protein sequence ID" value="QEG24392.1"/>
    <property type="molecule type" value="Genomic_DNA"/>
</dbReference>
<dbReference type="SUPFAM" id="SSF51344">
    <property type="entry name" value="Epsilon subunit of F1F0-ATP synthase N-terminal domain"/>
    <property type="match status" value="1"/>
</dbReference>
<evidence type="ECO:0000313" key="13">
    <source>
        <dbReference type="Proteomes" id="UP000322214"/>
    </source>
</evidence>
<evidence type="ECO:0000256" key="5">
    <source>
        <dbReference type="ARBA" id="ARBA00023065"/>
    </source>
</evidence>
<comment type="similarity">
    <text evidence="3 9 10">Belongs to the ATPase epsilon chain family.</text>
</comment>
<keyword evidence="13" id="KW-1185">Reference proteome</keyword>
<keyword evidence="6 9" id="KW-0472">Membrane</keyword>
<dbReference type="Gene3D" id="2.60.15.10">
    <property type="entry name" value="F0F1 ATP synthase delta/epsilon subunit, N-terminal"/>
    <property type="match status" value="1"/>
</dbReference>
<evidence type="ECO:0000256" key="10">
    <source>
        <dbReference type="RuleBase" id="RU003656"/>
    </source>
</evidence>
<reference evidence="12 13" key="1">
    <citation type="submission" date="2019-08" db="EMBL/GenBank/DDBJ databases">
        <title>Deep-cultivation of Planctomycetes and their phenomic and genomic characterization uncovers novel biology.</title>
        <authorList>
            <person name="Wiegand S."/>
            <person name="Jogler M."/>
            <person name="Boedeker C."/>
            <person name="Pinto D."/>
            <person name="Vollmers J."/>
            <person name="Rivas-Marin E."/>
            <person name="Kohn T."/>
            <person name="Peeters S.H."/>
            <person name="Heuer A."/>
            <person name="Rast P."/>
            <person name="Oberbeckmann S."/>
            <person name="Bunk B."/>
            <person name="Jeske O."/>
            <person name="Meyerdierks A."/>
            <person name="Storesund J.E."/>
            <person name="Kallscheuer N."/>
            <person name="Luecker S."/>
            <person name="Lage O.M."/>
            <person name="Pohl T."/>
            <person name="Merkel B.J."/>
            <person name="Hornburger P."/>
            <person name="Mueller R.-W."/>
            <person name="Bruemmer F."/>
            <person name="Labrenz M."/>
            <person name="Spormann A.M."/>
            <person name="Op den Camp H."/>
            <person name="Overmann J."/>
            <person name="Amann R."/>
            <person name="Jetten M.S.M."/>
            <person name="Mascher T."/>
            <person name="Medema M.H."/>
            <person name="Devos D.P."/>
            <person name="Kaster A.-K."/>
            <person name="Ovreas L."/>
            <person name="Rohde M."/>
            <person name="Galperin M.Y."/>
            <person name="Jogler C."/>
        </authorList>
    </citation>
    <scope>NUCLEOTIDE SEQUENCE [LARGE SCALE GENOMIC DNA]</scope>
    <source>
        <strain evidence="12 13">FC18</strain>
    </source>
</reference>
<dbReference type="GO" id="GO:0046933">
    <property type="term" value="F:proton-transporting ATP synthase activity, rotational mechanism"/>
    <property type="evidence" value="ECO:0007669"/>
    <property type="project" value="UniProtKB-UniRule"/>
</dbReference>
<feature type="domain" description="ATP synthase F1 complex delta/epsilon subunit N-terminal" evidence="11">
    <location>
        <begin position="4"/>
        <end position="79"/>
    </location>
</feature>
<evidence type="ECO:0000256" key="9">
    <source>
        <dbReference type="HAMAP-Rule" id="MF_00530"/>
    </source>
</evidence>
<dbReference type="NCBIfam" id="TIGR01216">
    <property type="entry name" value="ATP_synt_epsi"/>
    <property type="match status" value="1"/>
</dbReference>
<dbReference type="InterPro" id="IPR036771">
    <property type="entry name" value="ATPsynth_dsu/esu_N"/>
</dbReference>
<dbReference type="GO" id="GO:0012505">
    <property type="term" value="C:endomembrane system"/>
    <property type="evidence" value="ECO:0007669"/>
    <property type="project" value="UniProtKB-SubCell"/>
</dbReference>
<evidence type="ECO:0000256" key="7">
    <source>
        <dbReference type="ARBA" id="ARBA00023196"/>
    </source>
</evidence>
<keyword evidence="8 9" id="KW-0066">ATP synthesis</keyword>
<evidence type="ECO:0000256" key="6">
    <source>
        <dbReference type="ARBA" id="ARBA00023136"/>
    </source>
</evidence>
<dbReference type="PANTHER" id="PTHR13822:SF10">
    <property type="entry name" value="ATP SYNTHASE EPSILON CHAIN, CHLOROPLASTIC"/>
    <property type="match status" value="1"/>
</dbReference>
<comment type="subcellular location">
    <subcellularLocation>
        <location evidence="9">Cell membrane</location>
        <topology evidence="9">Peripheral membrane protein</topology>
    </subcellularLocation>
    <subcellularLocation>
        <location evidence="2">Endomembrane system</location>
        <topology evidence="2">Peripheral membrane protein</topology>
    </subcellularLocation>
</comment>
<dbReference type="PANTHER" id="PTHR13822">
    <property type="entry name" value="ATP SYNTHASE DELTA/EPSILON CHAIN"/>
    <property type="match status" value="1"/>
</dbReference>
<comment type="function">
    <text evidence="1 9">Produces ATP from ADP in the presence of a proton gradient across the membrane.</text>
</comment>
<protein>
    <recommendedName>
        <fullName evidence="9">ATP synthase epsilon chain</fullName>
    </recommendedName>
    <alternativeName>
        <fullName evidence="9">ATP synthase F1 sector epsilon subunit</fullName>
    </alternativeName>
    <alternativeName>
        <fullName evidence="9">F-ATPase epsilon subunit</fullName>
    </alternativeName>
</protein>
<evidence type="ECO:0000313" key="12">
    <source>
        <dbReference type="EMBL" id="QEG24392.1"/>
    </source>
</evidence>
<comment type="subunit">
    <text evidence="9 10">F-type ATPases have 2 components, CF(1) - the catalytic core - and CF(0) - the membrane proton channel. CF(1) has five subunits: alpha(3), beta(3), gamma(1), delta(1), epsilon(1). CF(0) has three main subunits: a, b and c.</text>
</comment>
<name>A0A5B9PI94_9BACT</name>
<gene>
    <name evidence="9 12" type="primary">atpC</name>
    <name evidence="12" type="ORF">MFFC18_43110</name>
</gene>
<dbReference type="CDD" id="cd12152">
    <property type="entry name" value="F1-ATPase_delta"/>
    <property type="match status" value="1"/>
</dbReference>
<organism evidence="12 13">
    <name type="scientific">Mariniblastus fucicola</name>
    <dbReference type="NCBI Taxonomy" id="980251"/>
    <lineage>
        <taxon>Bacteria</taxon>
        <taxon>Pseudomonadati</taxon>
        <taxon>Planctomycetota</taxon>
        <taxon>Planctomycetia</taxon>
        <taxon>Pirellulales</taxon>
        <taxon>Pirellulaceae</taxon>
        <taxon>Mariniblastus</taxon>
    </lineage>
</organism>
<evidence type="ECO:0000256" key="3">
    <source>
        <dbReference type="ARBA" id="ARBA00005712"/>
    </source>
</evidence>
<keyword evidence="9" id="KW-1003">Cell membrane</keyword>
<dbReference type="HAMAP" id="MF_00530">
    <property type="entry name" value="ATP_synth_epsil_bac"/>
    <property type="match status" value="1"/>
</dbReference>
<proteinExistence type="inferred from homology"/>
<dbReference type="STRING" id="980251.GCA_001642875_01260"/>
<dbReference type="Proteomes" id="UP000322214">
    <property type="component" value="Chromosome"/>
</dbReference>
<dbReference type="AlphaFoldDB" id="A0A5B9PI94"/>
<accession>A0A5B9PI94</accession>
<keyword evidence="4 9" id="KW-0813">Transport</keyword>